<reference evidence="3" key="1">
    <citation type="submission" date="2017-01" db="EMBL/GenBank/DDBJ databases">
        <authorList>
            <person name="Wang Y."/>
            <person name="White M."/>
            <person name="Kvist S."/>
            <person name="Moncalvo J.-M."/>
        </authorList>
    </citation>
    <scope>NUCLEOTIDE SEQUENCE [LARGE SCALE GENOMIC DNA]</scope>
    <source>
        <strain evidence="3">ID-206-W2</strain>
    </source>
</reference>
<accession>A0A1R1WYA9</accession>
<evidence type="ECO:0000313" key="2">
    <source>
        <dbReference type="EMBL" id="OMJ07360.1"/>
    </source>
</evidence>
<keyword evidence="3" id="KW-1185">Reference proteome</keyword>
<evidence type="ECO:0000313" key="3">
    <source>
        <dbReference type="Proteomes" id="UP000187429"/>
    </source>
</evidence>
<feature type="coiled-coil region" evidence="1">
    <location>
        <begin position="13"/>
        <end position="40"/>
    </location>
</feature>
<dbReference type="EMBL" id="LSSM01007670">
    <property type="protein sequence ID" value="OMJ07360.1"/>
    <property type="molecule type" value="Genomic_DNA"/>
</dbReference>
<organism evidence="2 3">
    <name type="scientific">Smittium culicis</name>
    <dbReference type="NCBI Taxonomy" id="133412"/>
    <lineage>
        <taxon>Eukaryota</taxon>
        <taxon>Fungi</taxon>
        <taxon>Fungi incertae sedis</taxon>
        <taxon>Zoopagomycota</taxon>
        <taxon>Kickxellomycotina</taxon>
        <taxon>Harpellomycetes</taxon>
        <taxon>Harpellales</taxon>
        <taxon>Legeriomycetaceae</taxon>
        <taxon>Smittium</taxon>
    </lineage>
</organism>
<name>A0A1R1WYA9_9FUNG</name>
<dbReference type="OrthoDB" id="5631387at2759"/>
<dbReference type="AlphaFoldDB" id="A0A1R1WYA9"/>
<sequence>MRNELASVRNLLLEFKERELASLQNEFDKAVSKAAELSETVIGGSSCTESASDLANTAAAADIPPLEKCASASADRIFKLASCQQQALWKLMERADGVVPSTRLDIMFNSSADLMQIKAACFDKDVSKLTVNLAEKIRQMRKKIISDAELLDKTINRILKATSPSQ</sequence>
<gene>
    <name evidence="2" type="ORF">AYI69_g11482</name>
</gene>
<comment type="caution">
    <text evidence="2">The sequence shown here is derived from an EMBL/GenBank/DDBJ whole genome shotgun (WGS) entry which is preliminary data.</text>
</comment>
<keyword evidence="1" id="KW-0175">Coiled coil</keyword>
<dbReference type="Proteomes" id="UP000187429">
    <property type="component" value="Unassembled WGS sequence"/>
</dbReference>
<evidence type="ECO:0000256" key="1">
    <source>
        <dbReference type="SAM" id="Coils"/>
    </source>
</evidence>
<protein>
    <submittedName>
        <fullName evidence="2">Uncharacterized protein</fullName>
    </submittedName>
</protein>
<proteinExistence type="predicted"/>